<dbReference type="InterPro" id="IPR020596">
    <property type="entry name" value="rRNA_Ade_Mease_Trfase_CS"/>
</dbReference>
<dbReference type="InterPro" id="IPR020598">
    <property type="entry name" value="rRNA_Ade_methylase_Trfase_N"/>
</dbReference>
<protein>
    <submittedName>
        <fullName evidence="9">Dimethyladenosine transferase (KsgA)</fullName>
        <ecNumber evidence="9">2.1.1.182</ecNumber>
    </submittedName>
</protein>
<accession>A0A075FXY7</accession>
<name>A0A075FXY7_9EURY</name>
<evidence type="ECO:0000256" key="2">
    <source>
        <dbReference type="ARBA" id="ARBA00022552"/>
    </source>
</evidence>
<dbReference type="PANTHER" id="PTHR11727:SF7">
    <property type="entry name" value="DIMETHYLADENOSINE TRANSFERASE-RELATED"/>
    <property type="match status" value="1"/>
</dbReference>
<dbReference type="InterPro" id="IPR011530">
    <property type="entry name" value="rRNA_adenine_dimethylase"/>
</dbReference>
<dbReference type="InterPro" id="IPR023165">
    <property type="entry name" value="rRNA_Ade_diMease-like_C"/>
</dbReference>
<dbReference type="GO" id="GO:0003723">
    <property type="term" value="F:RNA binding"/>
    <property type="evidence" value="ECO:0007669"/>
    <property type="project" value="UniProtKB-UniRule"/>
</dbReference>
<dbReference type="SMART" id="SM00650">
    <property type="entry name" value="rADc"/>
    <property type="match status" value="1"/>
</dbReference>
<dbReference type="Gene3D" id="1.10.8.100">
    <property type="entry name" value="Ribosomal RNA adenine dimethylase-like, domain 2"/>
    <property type="match status" value="1"/>
</dbReference>
<gene>
    <name evidence="9" type="primary">ksgA</name>
</gene>
<keyword evidence="4 7" id="KW-0808">Transferase</keyword>
<comment type="similarity">
    <text evidence="7">Belongs to the class I-like SAM-binding methyltransferase superfamily. rRNA adenine N(6)-methyltransferase family.</text>
</comment>
<evidence type="ECO:0000313" key="9">
    <source>
        <dbReference type="EMBL" id="AIE96218.1"/>
    </source>
</evidence>
<dbReference type="PANTHER" id="PTHR11727">
    <property type="entry name" value="DIMETHYLADENOSINE TRANSFERASE"/>
    <property type="match status" value="1"/>
</dbReference>
<dbReference type="Gene3D" id="3.40.50.150">
    <property type="entry name" value="Vaccinia Virus protein VP39"/>
    <property type="match status" value="1"/>
</dbReference>
<evidence type="ECO:0000256" key="1">
    <source>
        <dbReference type="ARBA" id="ARBA00022490"/>
    </source>
</evidence>
<dbReference type="Pfam" id="PF00398">
    <property type="entry name" value="RrnaAD"/>
    <property type="match status" value="1"/>
</dbReference>
<dbReference type="EC" id="2.1.1.182" evidence="9"/>
<feature type="binding site" evidence="7">
    <location>
        <position position="25"/>
    </location>
    <ligand>
        <name>S-adenosyl-L-methionine</name>
        <dbReference type="ChEBI" id="CHEBI:59789"/>
    </ligand>
</feature>
<sequence>MERNARLLVDLLRDRHPIVHELGQHYLVDTSVLNAAIELAGDISQQHILEIGCGPGSLTHHLLRAGARVSAIEIDEASIEHMERHFEEEIKSEQLTLLAGDALTVKWPNNIDAIVANIPYQISSPLLERMQRDVRTFPAVLLVQDEFADRMAMSIPPLDRGPLGLSLWLDYEIEMSRRVPASCFSPQPRVTSRLIRLKPIDRLDSLDSEVDRRMFRQVTSQCFGDRRRKLRNLLKRPPRRLSRIPGWHRDRWQGAVDSLRNHPLMDERPDMLEPEDWLALCAEISSFEG</sequence>
<keyword evidence="2" id="KW-0698">rRNA processing</keyword>
<dbReference type="CDD" id="cd02440">
    <property type="entry name" value="AdoMet_MTases"/>
    <property type="match status" value="1"/>
</dbReference>
<feature type="binding site" evidence="7">
    <location>
        <position position="117"/>
    </location>
    <ligand>
        <name>S-adenosyl-L-methionine</name>
        <dbReference type="ChEBI" id="CHEBI:59789"/>
    </ligand>
</feature>
<feature type="binding site" evidence="7">
    <location>
        <position position="73"/>
    </location>
    <ligand>
        <name>S-adenosyl-L-methionine</name>
        <dbReference type="ChEBI" id="CHEBI:59789"/>
    </ligand>
</feature>
<organism evidence="9">
    <name type="scientific">uncultured marine group II/III euryarchaeote AD1000_74_G12</name>
    <dbReference type="NCBI Taxonomy" id="1457807"/>
    <lineage>
        <taxon>Archaea</taxon>
        <taxon>Methanobacteriati</taxon>
        <taxon>Methanobacteriota</taxon>
        <taxon>environmental samples</taxon>
    </lineage>
</organism>
<keyword evidence="1" id="KW-0963">Cytoplasm</keyword>
<feature type="binding site" evidence="7">
    <location>
        <position position="27"/>
    </location>
    <ligand>
        <name>S-adenosyl-L-methionine</name>
        <dbReference type="ChEBI" id="CHEBI:59789"/>
    </ligand>
</feature>
<dbReference type="EMBL" id="KF900472">
    <property type="protein sequence ID" value="AIE96218.1"/>
    <property type="molecule type" value="Genomic_DNA"/>
</dbReference>
<evidence type="ECO:0000259" key="8">
    <source>
        <dbReference type="SMART" id="SM00650"/>
    </source>
</evidence>
<keyword evidence="6 7" id="KW-0694">RNA-binding</keyword>
<evidence type="ECO:0000256" key="6">
    <source>
        <dbReference type="ARBA" id="ARBA00022884"/>
    </source>
</evidence>
<feature type="domain" description="Ribosomal RNA adenine methylase transferase N-terminal" evidence="8">
    <location>
        <begin position="32"/>
        <end position="201"/>
    </location>
</feature>
<dbReference type="NCBIfam" id="TIGR00755">
    <property type="entry name" value="ksgA"/>
    <property type="match status" value="1"/>
</dbReference>
<keyword evidence="5 7" id="KW-0949">S-adenosyl-L-methionine</keyword>
<dbReference type="AlphaFoldDB" id="A0A075FXY7"/>
<feature type="binding site" evidence="7">
    <location>
        <position position="101"/>
    </location>
    <ligand>
        <name>S-adenosyl-L-methionine</name>
        <dbReference type="ChEBI" id="CHEBI:59789"/>
    </ligand>
</feature>
<evidence type="ECO:0000256" key="5">
    <source>
        <dbReference type="ARBA" id="ARBA00022691"/>
    </source>
</evidence>
<dbReference type="PROSITE" id="PS01131">
    <property type="entry name" value="RRNA_A_DIMETH"/>
    <property type="match status" value="1"/>
</dbReference>
<evidence type="ECO:0000256" key="3">
    <source>
        <dbReference type="ARBA" id="ARBA00022603"/>
    </source>
</evidence>
<proteinExistence type="inferred from homology"/>
<dbReference type="InterPro" id="IPR001737">
    <property type="entry name" value="KsgA/Erm"/>
</dbReference>
<dbReference type="InterPro" id="IPR029063">
    <property type="entry name" value="SAM-dependent_MTases_sf"/>
</dbReference>
<evidence type="ECO:0000256" key="4">
    <source>
        <dbReference type="ARBA" id="ARBA00022679"/>
    </source>
</evidence>
<feature type="binding site" evidence="7">
    <location>
        <position position="52"/>
    </location>
    <ligand>
        <name>S-adenosyl-L-methionine</name>
        <dbReference type="ChEBI" id="CHEBI:59789"/>
    </ligand>
</feature>
<reference evidence="9" key="1">
    <citation type="journal article" date="2014" name="Genome Biol. Evol.">
        <title>Pangenome evidence for extensive interdomain horizontal transfer affecting lineage core and shell genes in uncultured planktonic thaumarchaeota and euryarchaeota.</title>
        <authorList>
            <person name="Deschamps P."/>
            <person name="Zivanovic Y."/>
            <person name="Moreira D."/>
            <person name="Rodriguez-Valera F."/>
            <person name="Lopez-Garcia P."/>
        </authorList>
    </citation>
    <scope>NUCLEOTIDE SEQUENCE</scope>
</reference>
<evidence type="ECO:0000256" key="7">
    <source>
        <dbReference type="PROSITE-ProRule" id="PRU01026"/>
    </source>
</evidence>
<keyword evidence="3 7" id="KW-0489">Methyltransferase</keyword>
<dbReference type="SUPFAM" id="SSF53335">
    <property type="entry name" value="S-adenosyl-L-methionine-dependent methyltransferases"/>
    <property type="match status" value="1"/>
</dbReference>
<dbReference type="PROSITE" id="PS51689">
    <property type="entry name" value="SAM_RNA_A_N6_MT"/>
    <property type="match status" value="1"/>
</dbReference>
<dbReference type="GO" id="GO:0052908">
    <property type="term" value="F:16S rRNA (adenine(1518)-N(6)/adenine(1519)-N(6))-dimethyltransferase activity"/>
    <property type="evidence" value="ECO:0007669"/>
    <property type="project" value="UniProtKB-EC"/>
</dbReference>